<name>A0A972NUP3_9BURK</name>
<dbReference type="AlphaFoldDB" id="A0A972NUP3"/>
<keyword evidence="3" id="KW-1185">Reference proteome</keyword>
<dbReference type="Gene3D" id="3.10.450.50">
    <property type="match status" value="1"/>
</dbReference>
<accession>A0A972NUP3</accession>
<evidence type="ECO:0000313" key="2">
    <source>
        <dbReference type="EMBL" id="NPT59287.1"/>
    </source>
</evidence>
<gene>
    <name evidence="2" type="ORF">GNZ13_33215</name>
</gene>
<evidence type="ECO:0000259" key="1">
    <source>
        <dbReference type="Pfam" id="PF13577"/>
    </source>
</evidence>
<comment type="caution">
    <text evidence="2">The sequence shown here is derived from an EMBL/GenBank/DDBJ whole genome shotgun (WGS) entry which is preliminary data.</text>
</comment>
<dbReference type="Pfam" id="PF13577">
    <property type="entry name" value="SnoaL_4"/>
    <property type="match status" value="1"/>
</dbReference>
<dbReference type="InterPro" id="IPR037401">
    <property type="entry name" value="SnoaL-like"/>
</dbReference>
<sequence length="177" mass="19595">MTELNLEQRLRAIEDQLEIYRLIASHPPSADTGADFYTRQVYTADGVFDLGDELEGARGNLAVAAITKTPGHQQAIASGLIHFTGLPIIELEGDTAYVTSYLQIITPDSHGEPRELPNHGVTNGFRIHGVWANRWSLVRTSEGWKINNRSLRLLDGSSAGREILEKALERYQSNDAP</sequence>
<protein>
    <submittedName>
        <fullName evidence="2">Nuclear transport factor 2 family protein</fullName>
    </submittedName>
</protein>
<reference evidence="2 3" key="1">
    <citation type="submission" date="2019-11" db="EMBL/GenBank/DDBJ databases">
        <title>Metabolism of dissolved organic matter in forest soils.</title>
        <authorList>
            <person name="Cyle K.T."/>
            <person name="Wilhelm R.C."/>
            <person name="Martinez C.E."/>
        </authorList>
    </citation>
    <scope>NUCLEOTIDE SEQUENCE [LARGE SCALE GENOMIC DNA]</scope>
    <source>
        <strain evidence="2 3">5N</strain>
    </source>
</reference>
<dbReference type="InterPro" id="IPR032710">
    <property type="entry name" value="NTF2-like_dom_sf"/>
</dbReference>
<dbReference type="RefSeq" id="WP_172172466.1">
    <property type="nucleotide sequence ID" value="NZ_WOEZ01000190.1"/>
</dbReference>
<dbReference type="EMBL" id="WOEZ01000190">
    <property type="protein sequence ID" value="NPT59287.1"/>
    <property type="molecule type" value="Genomic_DNA"/>
</dbReference>
<feature type="domain" description="SnoaL-like" evidence="1">
    <location>
        <begin position="12"/>
        <end position="149"/>
    </location>
</feature>
<dbReference type="Proteomes" id="UP000655523">
    <property type="component" value="Unassembled WGS sequence"/>
</dbReference>
<proteinExistence type="predicted"/>
<dbReference type="SUPFAM" id="SSF54427">
    <property type="entry name" value="NTF2-like"/>
    <property type="match status" value="1"/>
</dbReference>
<organism evidence="2 3">
    <name type="scientific">Paraburkholderia elongata</name>
    <dbReference type="NCBI Taxonomy" id="2675747"/>
    <lineage>
        <taxon>Bacteria</taxon>
        <taxon>Pseudomonadati</taxon>
        <taxon>Pseudomonadota</taxon>
        <taxon>Betaproteobacteria</taxon>
        <taxon>Burkholderiales</taxon>
        <taxon>Burkholderiaceae</taxon>
        <taxon>Paraburkholderia</taxon>
    </lineage>
</organism>
<evidence type="ECO:0000313" key="3">
    <source>
        <dbReference type="Proteomes" id="UP000655523"/>
    </source>
</evidence>